<evidence type="ECO:0000313" key="3">
    <source>
        <dbReference type="EMBL" id="CAL8104203.1"/>
    </source>
</evidence>
<dbReference type="InterPro" id="IPR045034">
    <property type="entry name" value="O-acyltransferase_WSD1-like"/>
</dbReference>
<dbReference type="PANTHER" id="PTHR31650:SF1">
    <property type="entry name" value="WAX ESTER SYNTHASE_DIACYLGLYCEROL ACYLTRANSFERASE 4-RELATED"/>
    <property type="match status" value="1"/>
</dbReference>
<feature type="domain" description="O-acyltransferase WSD1 C-terminal" evidence="2">
    <location>
        <begin position="367"/>
        <end position="500"/>
    </location>
</feature>
<dbReference type="InterPro" id="IPR009721">
    <property type="entry name" value="O-acyltransferase_WSD1_C"/>
</dbReference>
<sequence length="519" mass="59196">MSSLRSVLWIPLRFLLLIVFSPIVTIGYWALVLILGVPSHLFRKLVSFIARQHDGDLGSLVTPRGTIMGRDFADWNTNPSQSITVILKIKGKCDIQTLQQHILRTWVHKRNGGNDLWAYPELQQYCVLRLGYLFFKWDRKFDISNHVKLYKTENTPDDTIVNDEKLHSIWEKMTRRGYNPKTSPWEFILMENYDPHGKVCSIAELKGIPDEERHCVWIFRAHHCIFDGFSIYRLLISLSDQGLPLWEKETACKVPKHFNFLLNIKALICGPIAYTKTILQGVDYLHELHYSHSRLTGKYIIVTSTLDVKLVKNASKLHGVSFHAVLIGALSGGIRKYLLKNYLRIPFQPIRLGMPISQPNHTTKLRNEFLSGMINLPVDKKTAKERLVAAEQRLLRLKTGALIPALTQTITLTGGFPVSAVRLLTNKTGTSVMYSEMRAPNVPLTFFEKRLALTDIMYSFGLGTDDLGVVFSSLSYNGKINLILTLDRGIFNTKEKADDFMQCVVSDIEQLLYEDTIDV</sequence>
<keyword evidence="1" id="KW-0472">Membrane</keyword>
<gene>
    <name evidence="3" type="ORF">ODALV1_LOCUS11686</name>
</gene>
<name>A0ABP1QPR2_9HEXA</name>
<proteinExistence type="predicted"/>
<protein>
    <recommendedName>
        <fullName evidence="2">O-acyltransferase WSD1 C-terminal domain-containing protein</fullName>
    </recommendedName>
</protein>
<evidence type="ECO:0000313" key="4">
    <source>
        <dbReference type="Proteomes" id="UP001642540"/>
    </source>
</evidence>
<keyword evidence="4" id="KW-1185">Reference proteome</keyword>
<dbReference type="Proteomes" id="UP001642540">
    <property type="component" value="Unassembled WGS sequence"/>
</dbReference>
<keyword evidence="1" id="KW-1133">Transmembrane helix</keyword>
<feature type="transmembrane region" description="Helical" evidence="1">
    <location>
        <begin position="12"/>
        <end position="37"/>
    </location>
</feature>
<reference evidence="3 4" key="1">
    <citation type="submission" date="2024-08" db="EMBL/GenBank/DDBJ databases">
        <authorList>
            <person name="Cucini C."/>
            <person name="Frati F."/>
        </authorList>
    </citation>
    <scope>NUCLEOTIDE SEQUENCE [LARGE SCALE GENOMIC DNA]</scope>
</reference>
<organism evidence="3 4">
    <name type="scientific">Orchesella dallaii</name>
    <dbReference type="NCBI Taxonomy" id="48710"/>
    <lineage>
        <taxon>Eukaryota</taxon>
        <taxon>Metazoa</taxon>
        <taxon>Ecdysozoa</taxon>
        <taxon>Arthropoda</taxon>
        <taxon>Hexapoda</taxon>
        <taxon>Collembola</taxon>
        <taxon>Entomobryomorpha</taxon>
        <taxon>Entomobryoidea</taxon>
        <taxon>Orchesellidae</taxon>
        <taxon>Orchesellinae</taxon>
        <taxon>Orchesella</taxon>
    </lineage>
</organism>
<keyword evidence="1" id="KW-0812">Transmembrane</keyword>
<accession>A0ABP1QPR2</accession>
<dbReference type="Pfam" id="PF06974">
    <property type="entry name" value="WS_DGAT_C"/>
    <property type="match status" value="1"/>
</dbReference>
<dbReference type="PANTHER" id="PTHR31650">
    <property type="entry name" value="O-ACYLTRANSFERASE (WSD1-LIKE) FAMILY PROTEIN"/>
    <property type="match status" value="1"/>
</dbReference>
<evidence type="ECO:0000259" key="2">
    <source>
        <dbReference type="Pfam" id="PF06974"/>
    </source>
</evidence>
<comment type="caution">
    <text evidence="3">The sequence shown here is derived from an EMBL/GenBank/DDBJ whole genome shotgun (WGS) entry which is preliminary data.</text>
</comment>
<evidence type="ECO:0000256" key="1">
    <source>
        <dbReference type="SAM" id="Phobius"/>
    </source>
</evidence>
<dbReference type="EMBL" id="CAXLJM020000035">
    <property type="protein sequence ID" value="CAL8104203.1"/>
    <property type="molecule type" value="Genomic_DNA"/>
</dbReference>